<keyword evidence="2" id="KW-0675">Receptor</keyword>
<protein>
    <submittedName>
        <fullName evidence="2">Toll/interleukin-1 receptor domain-containing protein</fullName>
    </submittedName>
</protein>
<dbReference type="PANTHER" id="PTHR47508:SF1">
    <property type="entry name" value="NON-SPECIFIC SERINE_THREONINE PROTEIN KINASE"/>
    <property type="match status" value="1"/>
</dbReference>
<dbReference type="Gene3D" id="2.30.29.30">
    <property type="entry name" value="Pleckstrin-homology domain (PH domain)/Phosphotyrosine-binding domain (PTB)"/>
    <property type="match status" value="1"/>
</dbReference>
<dbReference type="Gene3D" id="3.40.50.10140">
    <property type="entry name" value="Toll/interleukin-1 receptor homology (TIR) domain"/>
    <property type="match status" value="1"/>
</dbReference>
<dbReference type="SUPFAM" id="SSF52200">
    <property type="entry name" value="Toll/Interleukin receptor TIR domain"/>
    <property type="match status" value="1"/>
</dbReference>
<evidence type="ECO:0000313" key="3">
    <source>
        <dbReference type="Proteomes" id="UP001595690"/>
    </source>
</evidence>
<dbReference type="PROSITE" id="PS50104">
    <property type="entry name" value="TIR"/>
    <property type="match status" value="1"/>
</dbReference>
<dbReference type="RefSeq" id="WP_382371820.1">
    <property type="nucleotide sequence ID" value="NZ_JBHRZI010000011.1"/>
</dbReference>
<reference evidence="3" key="1">
    <citation type="journal article" date="2019" name="Int. J. Syst. Evol. Microbiol.">
        <title>The Global Catalogue of Microorganisms (GCM) 10K type strain sequencing project: providing services to taxonomists for standard genome sequencing and annotation.</title>
        <authorList>
            <consortium name="The Broad Institute Genomics Platform"/>
            <consortium name="The Broad Institute Genome Sequencing Center for Infectious Disease"/>
            <person name="Wu L."/>
            <person name="Ma J."/>
        </authorList>
    </citation>
    <scope>NUCLEOTIDE SEQUENCE [LARGE SCALE GENOMIC DNA]</scope>
    <source>
        <strain evidence="3">CGMCC 4.7405</strain>
    </source>
</reference>
<dbReference type="InterPro" id="IPR035897">
    <property type="entry name" value="Toll_tir_struct_dom_sf"/>
</dbReference>
<organism evidence="2 3">
    <name type="scientific">Lentzea rhizosphaerae</name>
    <dbReference type="NCBI Taxonomy" id="2041025"/>
    <lineage>
        <taxon>Bacteria</taxon>
        <taxon>Bacillati</taxon>
        <taxon>Actinomycetota</taxon>
        <taxon>Actinomycetes</taxon>
        <taxon>Pseudonocardiales</taxon>
        <taxon>Pseudonocardiaceae</taxon>
        <taxon>Lentzea</taxon>
    </lineage>
</organism>
<sequence length="260" mass="29205">MFISYCRRDVDAARQIANLLLGAGYNVWVDWELRAGQTWKAMIREKIEKSDRFVCVVTPEMLDSPWCTWELSVATRMGKPVVPVLVRAGGREHAVLRTIQFADFTGGTTEAAVSSLFEGMAAAVPSVPDPGLPIEPPESELHQPYYRRHFSDAIISQQFDLRATGELILEKRSASRLVLGFVQVGGRVTLTDQRLLFEAHSFNFKAERVEISLADVLRVDSFTIGVLPPGFTVHTRSGRKYRFVSYGRNDVVAAIDRYRP</sequence>
<name>A0ABV8BRC2_9PSEU</name>
<keyword evidence="3" id="KW-1185">Reference proteome</keyword>
<dbReference type="Pfam" id="PF13676">
    <property type="entry name" value="TIR_2"/>
    <property type="match status" value="1"/>
</dbReference>
<comment type="caution">
    <text evidence="2">The sequence shown here is derived from an EMBL/GenBank/DDBJ whole genome shotgun (WGS) entry which is preliminary data.</text>
</comment>
<dbReference type="PANTHER" id="PTHR47508">
    <property type="entry name" value="SAM DOMAIN-CONTAINING PROTEIN-RELATED"/>
    <property type="match status" value="1"/>
</dbReference>
<dbReference type="EMBL" id="JBHRZI010000011">
    <property type="protein sequence ID" value="MFC3892099.1"/>
    <property type="molecule type" value="Genomic_DNA"/>
</dbReference>
<dbReference type="Proteomes" id="UP001595690">
    <property type="component" value="Unassembled WGS sequence"/>
</dbReference>
<gene>
    <name evidence="2" type="ORF">ACFOWZ_11490</name>
</gene>
<feature type="domain" description="TIR" evidence="1">
    <location>
        <begin position="1"/>
        <end position="124"/>
    </location>
</feature>
<evidence type="ECO:0000259" key="1">
    <source>
        <dbReference type="PROSITE" id="PS50104"/>
    </source>
</evidence>
<dbReference type="InterPro" id="IPR011993">
    <property type="entry name" value="PH-like_dom_sf"/>
</dbReference>
<dbReference type="InterPro" id="IPR000157">
    <property type="entry name" value="TIR_dom"/>
</dbReference>
<accession>A0ABV8BRC2</accession>
<evidence type="ECO:0000313" key="2">
    <source>
        <dbReference type="EMBL" id="MFC3892099.1"/>
    </source>
</evidence>
<proteinExistence type="predicted"/>